<evidence type="ECO:0000313" key="3">
    <source>
        <dbReference type="Proteomes" id="UP000317998"/>
    </source>
</evidence>
<proteinExistence type="predicted"/>
<sequence>MNRLLPLTVLTTLALTITGCASTQTTATDIAPPRIEHVHGIAEDPRGSDLLVATHNGIFTVTPTGDVSGPIGGHDFDAMGFTVTDNTLFASGHRGPDTAAELGAPNLGIIQSDDYGQTWSPVALNGSTDFHVLTAGPDGTLYGIASSGVDLLRSTDSGGEWTRGASIAAADLVVTDDGLYAAAEEGLLHSTDQGVTFSRDESAPLLYTLDARPDGTLLGVGTDGAIWTQNPDNTWQSLEALEGAVQAFSVIDANRIVLVDDRGIVEITPDGTTILSPPR</sequence>
<name>A0A542YJM5_9MICO</name>
<dbReference type="RefSeq" id="WP_141880421.1">
    <property type="nucleotide sequence ID" value="NZ_VFOM01000001.1"/>
</dbReference>
<dbReference type="InterPro" id="IPR054817">
    <property type="entry name" value="Glycosyl_F510_1955-like"/>
</dbReference>
<protein>
    <submittedName>
        <fullName evidence="2">Photosystem II stability/assembly factor-like uncharacterized protein</fullName>
    </submittedName>
</protein>
<dbReference type="PROSITE" id="PS51257">
    <property type="entry name" value="PROKAR_LIPOPROTEIN"/>
    <property type="match status" value="1"/>
</dbReference>
<dbReference type="CDD" id="cd15482">
    <property type="entry name" value="Sialidase_non-viral"/>
    <property type="match status" value="1"/>
</dbReference>
<keyword evidence="1" id="KW-0732">Signal</keyword>
<dbReference type="Proteomes" id="UP000317998">
    <property type="component" value="Unassembled WGS sequence"/>
</dbReference>
<reference evidence="2 3" key="1">
    <citation type="submission" date="2019-06" db="EMBL/GenBank/DDBJ databases">
        <title>Sequencing the genomes of 1000 actinobacteria strains.</title>
        <authorList>
            <person name="Klenk H.-P."/>
        </authorList>
    </citation>
    <scope>NUCLEOTIDE SEQUENCE [LARGE SCALE GENOMIC DNA]</scope>
    <source>
        <strain evidence="2 3">DSM 26477</strain>
    </source>
</reference>
<organism evidence="2 3">
    <name type="scientific">Homoserinimonas aerilata</name>
    <dbReference type="NCBI Taxonomy" id="1162970"/>
    <lineage>
        <taxon>Bacteria</taxon>
        <taxon>Bacillati</taxon>
        <taxon>Actinomycetota</taxon>
        <taxon>Actinomycetes</taxon>
        <taxon>Micrococcales</taxon>
        <taxon>Microbacteriaceae</taxon>
        <taxon>Homoserinimonas</taxon>
    </lineage>
</organism>
<keyword evidence="3" id="KW-1185">Reference proteome</keyword>
<dbReference type="OrthoDB" id="9764804at2"/>
<comment type="caution">
    <text evidence="2">The sequence shown here is derived from an EMBL/GenBank/DDBJ whole genome shotgun (WGS) entry which is preliminary data.</text>
</comment>
<dbReference type="SUPFAM" id="SSF110296">
    <property type="entry name" value="Oligoxyloglucan reducing end-specific cellobiohydrolase"/>
    <property type="match status" value="1"/>
</dbReference>
<feature type="chain" id="PRO_5021987360" evidence="1">
    <location>
        <begin position="22"/>
        <end position="279"/>
    </location>
</feature>
<dbReference type="InterPro" id="IPR015943">
    <property type="entry name" value="WD40/YVTN_repeat-like_dom_sf"/>
</dbReference>
<dbReference type="AlphaFoldDB" id="A0A542YJM5"/>
<evidence type="ECO:0000256" key="1">
    <source>
        <dbReference type="SAM" id="SignalP"/>
    </source>
</evidence>
<dbReference type="EMBL" id="VFOM01000001">
    <property type="protein sequence ID" value="TQL48272.1"/>
    <property type="molecule type" value="Genomic_DNA"/>
</dbReference>
<evidence type="ECO:0000313" key="2">
    <source>
        <dbReference type="EMBL" id="TQL48272.1"/>
    </source>
</evidence>
<dbReference type="NCBIfam" id="NF045728">
    <property type="entry name" value="glycosyl_F510_1955"/>
    <property type="match status" value="1"/>
</dbReference>
<feature type="signal peptide" evidence="1">
    <location>
        <begin position="1"/>
        <end position="21"/>
    </location>
</feature>
<gene>
    <name evidence="2" type="ORF">FB562_1361</name>
</gene>
<dbReference type="Gene3D" id="2.130.10.10">
    <property type="entry name" value="YVTN repeat-like/Quinoprotein amine dehydrogenase"/>
    <property type="match status" value="1"/>
</dbReference>
<accession>A0A542YJM5</accession>